<dbReference type="Pfam" id="PF13412">
    <property type="entry name" value="HTH_24"/>
    <property type="match status" value="1"/>
</dbReference>
<evidence type="ECO:0000256" key="2">
    <source>
        <dbReference type="ARBA" id="ARBA00023125"/>
    </source>
</evidence>
<keyword evidence="2" id="KW-0238">DNA-binding</keyword>
<organism evidence="6 7">
    <name type="scientific">Stygiolobus caldivivus</name>
    <dbReference type="NCBI Taxonomy" id="2824673"/>
    <lineage>
        <taxon>Archaea</taxon>
        <taxon>Thermoproteota</taxon>
        <taxon>Thermoprotei</taxon>
        <taxon>Sulfolobales</taxon>
        <taxon>Sulfolobaceae</taxon>
        <taxon>Stygiolobus</taxon>
    </lineage>
</organism>
<dbReference type="InterPro" id="IPR011008">
    <property type="entry name" value="Dimeric_a/b-barrel"/>
</dbReference>
<dbReference type="PRINTS" id="PR00033">
    <property type="entry name" value="HTHASNC"/>
</dbReference>
<keyword evidence="1" id="KW-0805">Transcription regulation</keyword>
<dbReference type="SUPFAM" id="SSF46785">
    <property type="entry name" value="Winged helix' DNA-binding domain"/>
    <property type="match status" value="1"/>
</dbReference>
<dbReference type="Pfam" id="PF01037">
    <property type="entry name" value="AsnC_trans_reg"/>
    <property type="match status" value="1"/>
</dbReference>
<protein>
    <submittedName>
        <fullName evidence="6">ArsR family transcriptional regulator</fullName>
    </submittedName>
</protein>
<proteinExistence type="predicted"/>
<dbReference type="InterPro" id="IPR036388">
    <property type="entry name" value="WH-like_DNA-bd_sf"/>
</dbReference>
<dbReference type="SUPFAM" id="SSF54909">
    <property type="entry name" value="Dimeric alpha+beta barrel"/>
    <property type="match status" value="1"/>
</dbReference>
<dbReference type="PROSITE" id="PS50956">
    <property type="entry name" value="HTH_ASNC_2"/>
    <property type="match status" value="1"/>
</dbReference>
<dbReference type="RefSeq" id="WP_221288444.1">
    <property type="nucleotide sequence ID" value="NZ_AP024597.1"/>
</dbReference>
<dbReference type="PANTHER" id="PTHR30154">
    <property type="entry name" value="LEUCINE-RESPONSIVE REGULATORY PROTEIN"/>
    <property type="match status" value="1"/>
</dbReference>
<evidence type="ECO:0000256" key="4">
    <source>
        <dbReference type="ARBA" id="ARBA00029440"/>
    </source>
</evidence>
<dbReference type="InterPro" id="IPR019887">
    <property type="entry name" value="Tscrpt_reg_AsnC/Lrp_C"/>
</dbReference>
<evidence type="ECO:0000313" key="6">
    <source>
        <dbReference type="EMBL" id="BCU71605.1"/>
    </source>
</evidence>
<reference evidence="6 7" key="1">
    <citation type="submission" date="2021-04" db="EMBL/GenBank/DDBJ databases">
        <title>Complete genome sequence of Stygiolobus sp. KN-1.</title>
        <authorList>
            <person name="Nakamura K."/>
            <person name="Sakai H."/>
            <person name="Kurosawa N."/>
        </authorList>
    </citation>
    <scope>NUCLEOTIDE SEQUENCE [LARGE SCALE GENOMIC DNA]</scope>
    <source>
        <strain evidence="6 7">KN-1</strain>
    </source>
</reference>
<dbReference type="CDD" id="cd00090">
    <property type="entry name" value="HTH_ARSR"/>
    <property type="match status" value="1"/>
</dbReference>
<sequence>MQLDEVDLKILKILQDDAKYPLEKIAEEVRAPKSTVAYRIKRLEKSGVIRGYHAYIDPSSLNLDYLVVTLVKAKYGKDYHEILGQKIAQLPGVWGVYFVLGDNDFIVLARFRNRDEMMNKYLEKLMSMPEIERTNTQIIAKIIRETPFYILD</sequence>
<dbReference type="GO" id="GO:0043565">
    <property type="term" value="F:sequence-specific DNA binding"/>
    <property type="evidence" value="ECO:0007669"/>
    <property type="project" value="InterPro"/>
</dbReference>
<evidence type="ECO:0000256" key="3">
    <source>
        <dbReference type="ARBA" id="ARBA00023163"/>
    </source>
</evidence>
<dbReference type="InterPro" id="IPR019888">
    <property type="entry name" value="Tscrpt_reg_AsnC-like"/>
</dbReference>
<feature type="domain" description="HTH asnC-type" evidence="5">
    <location>
        <begin position="3"/>
        <end position="64"/>
    </location>
</feature>
<dbReference type="GO" id="GO:0005829">
    <property type="term" value="C:cytosol"/>
    <property type="evidence" value="ECO:0007669"/>
    <property type="project" value="TreeGrafter"/>
</dbReference>
<dbReference type="InterPro" id="IPR036390">
    <property type="entry name" value="WH_DNA-bd_sf"/>
</dbReference>
<dbReference type="SMART" id="SM00344">
    <property type="entry name" value="HTH_ASNC"/>
    <property type="match status" value="1"/>
</dbReference>
<dbReference type="PANTHER" id="PTHR30154:SF34">
    <property type="entry name" value="TRANSCRIPTIONAL REGULATOR AZLB"/>
    <property type="match status" value="1"/>
</dbReference>
<evidence type="ECO:0000259" key="5">
    <source>
        <dbReference type="PROSITE" id="PS50956"/>
    </source>
</evidence>
<gene>
    <name evidence="6" type="ORF">KN1_29020</name>
</gene>
<dbReference type="GeneID" id="66164616"/>
<dbReference type="GO" id="GO:0043200">
    <property type="term" value="P:response to amino acid"/>
    <property type="evidence" value="ECO:0007669"/>
    <property type="project" value="TreeGrafter"/>
</dbReference>
<dbReference type="EMBL" id="AP024597">
    <property type="protein sequence ID" value="BCU71605.1"/>
    <property type="molecule type" value="Genomic_DNA"/>
</dbReference>
<dbReference type="Gene3D" id="3.30.70.920">
    <property type="match status" value="1"/>
</dbReference>
<dbReference type="Proteomes" id="UP000825123">
    <property type="component" value="Chromosome"/>
</dbReference>
<dbReference type="Gene3D" id="1.10.10.10">
    <property type="entry name" value="Winged helix-like DNA-binding domain superfamily/Winged helix DNA-binding domain"/>
    <property type="match status" value="1"/>
</dbReference>
<accession>A0A8D5U893</accession>
<dbReference type="InterPro" id="IPR011991">
    <property type="entry name" value="ArsR-like_HTH"/>
</dbReference>
<evidence type="ECO:0000256" key="1">
    <source>
        <dbReference type="ARBA" id="ARBA00023015"/>
    </source>
</evidence>
<dbReference type="InterPro" id="IPR000485">
    <property type="entry name" value="AsnC-type_HTH_dom"/>
</dbReference>
<name>A0A8D5U893_9CREN</name>
<dbReference type="AlphaFoldDB" id="A0A8D5U893"/>
<comment type="pathway">
    <text evidence="4">Amino-acid biosynthesis.</text>
</comment>
<keyword evidence="7" id="KW-1185">Reference proteome</keyword>
<evidence type="ECO:0000313" key="7">
    <source>
        <dbReference type="Proteomes" id="UP000825123"/>
    </source>
</evidence>
<dbReference type="KEGG" id="csty:KN1_29020"/>
<keyword evidence="3" id="KW-0804">Transcription</keyword>